<dbReference type="GO" id="GO:0005634">
    <property type="term" value="C:nucleus"/>
    <property type="evidence" value="ECO:0007669"/>
    <property type="project" value="TreeGrafter"/>
</dbReference>
<dbReference type="GO" id="GO:0016538">
    <property type="term" value="F:cyclin-dependent protein serine/threonine kinase regulator activity"/>
    <property type="evidence" value="ECO:0007669"/>
    <property type="project" value="TreeGrafter"/>
</dbReference>
<feature type="region of interest" description="Disordered" evidence="1">
    <location>
        <begin position="454"/>
        <end position="474"/>
    </location>
</feature>
<dbReference type="PANTHER" id="PTHR15615:SF36">
    <property type="entry name" value="PHO85 CYCLIN-5"/>
    <property type="match status" value="1"/>
</dbReference>
<reference evidence="2 3" key="1">
    <citation type="journal article" date="2015" name="Genome Biol. Evol.">
        <title>Phylogenomic analyses indicate that early fungi evolved digesting cell walls of algal ancestors of land plants.</title>
        <authorList>
            <person name="Chang Y."/>
            <person name="Wang S."/>
            <person name="Sekimoto S."/>
            <person name="Aerts A.L."/>
            <person name="Choi C."/>
            <person name="Clum A."/>
            <person name="LaButti K.M."/>
            <person name="Lindquist E.A."/>
            <person name="Yee Ngan C."/>
            <person name="Ohm R.A."/>
            <person name="Salamov A.A."/>
            <person name="Grigoriev I.V."/>
            <person name="Spatafora J.W."/>
            <person name="Berbee M.L."/>
        </authorList>
    </citation>
    <scope>NUCLEOTIDE SEQUENCE [LARGE SCALE GENOMIC DNA]</scope>
    <source>
        <strain evidence="2 3">JEL478</strain>
    </source>
</reference>
<protein>
    <recommendedName>
        <fullName evidence="4">Cyclin N-terminal domain-containing protein</fullName>
    </recommendedName>
</protein>
<evidence type="ECO:0000313" key="3">
    <source>
        <dbReference type="Proteomes" id="UP000070544"/>
    </source>
</evidence>
<dbReference type="Pfam" id="PF08613">
    <property type="entry name" value="Cyclin"/>
    <property type="match status" value="1"/>
</dbReference>
<dbReference type="EMBL" id="KQ965803">
    <property type="protein sequence ID" value="KXS11339.1"/>
    <property type="molecule type" value="Genomic_DNA"/>
</dbReference>
<dbReference type="OrthoDB" id="286814at2759"/>
<dbReference type="InterPro" id="IPR013922">
    <property type="entry name" value="Cyclin_PHO80-like"/>
</dbReference>
<evidence type="ECO:0000313" key="2">
    <source>
        <dbReference type="EMBL" id="KXS11339.1"/>
    </source>
</evidence>
<gene>
    <name evidence="2" type="ORF">M427DRAFT_438773</name>
</gene>
<dbReference type="STRING" id="1344416.A0A139A3U2"/>
<dbReference type="PANTHER" id="PTHR15615">
    <property type="match status" value="1"/>
</dbReference>
<dbReference type="Proteomes" id="UP000070544">
    <property type="component" value="Unassembled WGS sequence"/>
</dbReference>
<dbReference type="GO" id="GO:0000307">
    <property type="term" value="C:cyclin-dependent protein kinase holoenzyme complex"/>
    <property type="evidence" value="ECO:0007669"/>
    <property type="project" value="TreeGrafter"/>
</dbReference>
<evidence type="ECO:0008006" key="4">
    <source>
        <dbReference type="Google" id="ProtNLM"/>
    </source>
</evidence>
<feature type="compositionally biased region" description="Polar residues" evidence="1">
    <location>
        <begin position="1"/>
        <end position="10"/>
    </location>
</feature>
<feature type="region of interest" description="Disordered" evidence="1">
    <location>
        <begin position="1"/>
        <end position="44"/>
    </location>
</feature>
<name>A0A139A3U2_GONPJ</name>
<proteinExistence type="predicted"/>
<feature type="compositionally biased region" description="Low complexity" evidence="1">
    <location>
        <begin position="186"/>
        <end position="215"/>
    </location>
</feature>
<feature type="compositionally biased region" description="Polar residues" evidence="1">
    <location>
        <begin position="32"/>
        <end position="41"/>
    </location>
</feature>
<feature type="region of interest" description="Disordered" evidence="1">
    <location>
        <begin position="241"/>
        <end position="312"/>
    </location>
</feature>
<accession>A0A139A3U2</accession>
<dbReference type="CDD" id="cd20557">
    <property type="entry name" value="CYCLIN_ScPCL1-like"/>
    <property type="match status" value="1"/>
</dbReference>
<organism evidence="2 3">
    <name type="scientific">Gonapodya prolifera (strain JEL478)</name>
    <name type="common">Monoblepharis prolifera</name>
    <dbReference type="NCBI Taxonomy" id="1344416"/>
    <lineage>
        <taxon>Eukaryota</taxon>
        <taxon>Fungi</taxon>
        <taxon>Fungi incertae sedis</taxon>
        <taxon>Chytridiomycota</taxon>
        <taxon>Chytridiomycota incertae sedis</taxon>
        <taxon>Monoblepharidomycetes</taxon>
        <taxon>Monoblepharidales</taxon>
        <taxon>Gonapodyaceae</taxon>
        <taxon>Gonapodya</taxon>
    </lineage>
</organism>
<sequence>MQSQSQSQFVHSPLLPSPPHTLSPPHSLSSHMRNASPNSALTPPYLSYASSPPPIPTSLHSSALPHFPALPFPVHPSAHSGRSPTLLHPSPALSQSDMWTDSGAAASPLKPLRSISVLNPSPSLRHSSHASSIANRRARTLASHSISLVQNDYPGSSHNVCHISLGSYGSPTPPPGTTTPDSAQPTPSLRYPSSASSTSSTFSETTLRSSSSNASWAPDPMQTRWGAESVHIVLPIPEPPHALGVSSELPGPATRNSEGDAQMPWPSDVESSLHRSHPVWPPAGSRGTPPGPPRLTRPTWTDPPPGIGASPGVRIARTPTGSPGMASGVTMPPRWAQPSFTDPPSLSLTSQPIPVAVQLPNPIPPPPHTSLALPTPAAPPPPFPLPTPTCPPHPSPPLPALVPPTASHVPVAISAHARASSSLPFRTHSHSTHTSLAYAPYSSSASAAKRRRVASEAAGGAGGTAHSVSIPVPGVPGAPRVAGLEVTDPGTKGPGREDFVEGLLGFAMTLLDRIWPTPRDTDEGLFPLRVFISEMVRRSQSSFSTFELALLLCLRAWPKVAQVRSRHHAGDGTITPPLAPHSANHLAPARAQAASRTRTPSSASNVAWDVEGSGVDDAGSEWEWILSERTGGAGDGSFGAVETRQGSQTAARPAHEILRDLVAGMERGDVPFSALFGWTDDAPRYDAATVATPALDAAGAIPHPLLCARRVFLASLLLSWKYLHDKSYSNAAWSKISGLPVAEINRLEGVVLRALGWDVKVDEGVFWRWSEWVQGGWKDAGQGVALV</sequence>
<evidence type="ECO:0000256" key="1">
    <source>
        <dbReference type="SAM" id="MobiDB-lite"/>
    </source>
</evidence>
<dbReference type="GO" id="GO:0019901">
    <property type="term" value="F:protein kinase binding"/>
    <property type="evidence" value="ECO:0007669"/>
    <property type="project" value="InterPro"/>
</dbReference>
<keyword evidence="3" id="KW-1185">Reference proteome</keyword>
<feature type="region of interest" description="Disordered" evidence="1">
    <location>
        <begin position="164"/>
        <end position="221"/>
    </location>
</feature>
<feature type="compositionally biased region" description="Pro residues" evidence="1">
    <location>
        <begin position="289"/>
        <end position="306"/>
    </location>
</feature>
<feature type="region of interest" description="Disordered" evidence="1">
    <location>
        <begin position="76"/>
        <end position="105"/>
    </location>
</feature>
<dbReference type="Gene3D" id="1.10.472.10">
    <property type="entry name" value="Cyclin-like"/>
    <property type="match status" value="1"/>
</dbReference>
<dbReference type="AlphaFoldDB" id="A0A139A3U2"/>